<dbReference type="EMBL" id="KN837158">
    <property type="protein sequence ID" value="KIJ38670.1"/>
    <property type="molecule type" value="Genomic_DNA"/>
</dbReference>
<organism evidence="1 2">
    <name type="scientific">Sphaerobolus stellatus (strain SS14)</name>
    <dbReference type="NCBI Taxonomy" id="990650"/>
    <lineage>
        <taxon>Eukaryota</taxon>
        <taxon>Fungi</taxon>
        <taxon>Dikarya</taxon>
        <taxon>Basidiomycota</taxon>
        <taxon>Agaricomycotina</taxon>
        <taxon>Agaricomycetes</taxon>
        <taxon>Phallomycetidae</taxon>
        <taxon>Geastrales</taxon>
        <taxon>Sphaerobolaceae</taxon>
        <taxon>Sphaerobolus</taxon>
    </lineage>
</organism>
<protein>
    <submittedName>
        <fullName evidence="1">Uncharacterized protein</fullName>
    </submittedName>
</protein>
<keyword evidence="2" id="KW-1185">Reference proteome</keyword>
<gene>
    <name evidence="1" type="ORF">M422DRAFT_176215</name>
</gene>
<dbReference type="HOGENOM" id="CLU_091937_1_0_1"/>
<name>A0A0C9VLG1_SPHS4</name>
<feature type="non-terminal residue" evidence="1">
    <location>
        <position position="130"/>
    </location>
</feature>
<evidence type="ECO:0000313" key="2">
    <source>
        <dbReference type="Proteomes" id="UP000054279"/>
    </source>
</evidence>
<sequence length="130" mass="14839">MFAHGTSFISGQLYHNLQSMIKNVYFCVTKQRLLDPTCGFYLCQVDDDRLENLFGTVRTLTHDRNVDTLQLVDRLTSAGDINTILTEHPDWDRGHRRLKLEGCDGVDHVNPCSWKGDVITGNVSLQLCWI</sequence>
<accession>A0A0C9VLG1</accession>
<proteinExistence type="predicted"/>
<reference evidence="1 2" key="1">
    <citation type="submission" date="2014-06" db="EMBL/GenBank/DDBJ databases">
        <title>Evolutionary Origins and Diversification of the Mycorrhizal Mutualists.</title>
        <authorList>
            <consortium name="DOE Joint Genome Institute"/>
            <consortium name="Mycorrhizal Genomics Consortium"/>
            <person name="Kohler A."/>
            <person name="Kuo A."/>
            <person name="Nagy L.G."/>
            <person name="Floudas D."/>
            <person name="Copeland A."/>
            <person name="Barry K.W."/>
            <person name="Cichocki N."/>
            <person name="Veneault-Fourrey C."/>
            <person name="LaButti K."/>
            <person name="Lindquist E.A."/>
            <person name="Lipzen A."/>
            <person name="Lundell T."/>
            <person name="Morin E."/>
            <person name="Murat C."/>
            <person name="Riley R."/>
            <person name="Ohm R."/>
            <person name="Sun H."/>
            <person name="Tunlid A."/>
            <person name="Henrissat B."/>
            <person name="Grigoriev I.V."/>
            <person name="Hibbett D.S."/>
            <person name="Martin F."/>
        </authorList>
    </citation>
    <scope>NUCLEOTIDE SEQUENCE [LARGE SCALE GENOMIC DNA]</scope>
    <source>
        <strain evidence="1 2">SS14</strain>
    </source>
</reference>
<dbReference type="AlphaFoldDB" id="A0A0C9VLG1"/>
<dbReference type="Proteomes" id="UP000054279">
    <property type="component" value="Unassembled WGS sequence"/>
</dbReference>
<evidence type="ECO:0000313" key="1">
    <source>
        <dbReference type="EMBL" id="KIJ38670.1"/>
    </source>
</evidence>
<dbReference type="OrthoDB" id="2691851at2759"/>